<organism evidence="2 3">
    <name type="scientific">Lysinibacillus fusiformis</name>
    <dbReference type="NCBI Taxonomy" id="28031"/>
    <lineage>
        <taxon>Bacteria</taxon>
        <taxon>Bacillati</taxon>
        <taxon>Bacillota</taxon>
        <taxon>Bacilli</taxon>
        <taxon>Bacillales</taxon>
        <taxon>Bacillaceae</taxon>
        <taxon>Lysinibacillus</taxon>
    </lineage>
</organism>
<feature type="transmembrane region" description="Helical" evidence="1">
    <location>
        <begin position="154"/>
        <end position="171"/>
    </location>
</feature>
<feature type="transmembrane region" description="Helical" evidence="1">
    <location>
        <begin position="118"/>
        <end position="142"/>
    </location>
</feature>
<feature type="transmembrane region" description="Helical" evidence="1">
    <location>
        <begin position="208"/>
        <end position="229"/>
    </location>
</feature>
<evidence type="ECO:0000313" key="2">
    <source>
        <dbReference type="EMBL" id="PKU53060.1"/>
    </source>
</evidence>
<name>A0A2I0V416_9BACI</name>
<sequence>MISLGRYQLQNYLRTYQYIPPFSIFILCLVVNYTFVPNPILDSFSFTSIILFFLMGWFTVTLFHSEDEGQKMITILHANGATSYHFSLFIIAILIAFSLSMVSVIYPTAIHAFAEEPSFTHLFLGFLSHVSLAILGIALSAIFTRELVKNKQNTWWGVISVLLLTLVVATLKDSIPQMKGLILVLPPLHLSLEIMTVGDQIKSIPSKFYWQFIWILVYASFVIYVFFFLSKLKRR</sequence>
<accession>A0A2I0V416</accession>
<feature type="transmembrane region" description="Helical" evidence="1">
    <location>
        <begin position="84"/>
        <end position="106"/>
    </location>
</feature>
<keyword evidence="1" id="KW-0472">Membrane</keyword>
<evidence type="ECO:0000256" key="1">
    <source>
        <dbReference type="SAM" id="Phobius"/>
    </source>
</evidence>
<dbReference type="Proteomes" id="UP000234956">
    <property type="component" value="Unassembled WGS sequence"/>
</dbReference>
<comment type="caution">
    <text evidence="2">The sequence shown here is derived from an EMBL/GenBank/DDBJ whole genome shotgun (WGS) entry which is preliminary data.</text>
</comment>
<proteinExistence type="predicted"/>
<dbReference type="EMBL" id="PDFK01000001">
    <property type="protein sequence ID" value="PKU53060.1"/>
    <property type="molecule type" value="Genomic_DNA"/>
</dbReference>
<gene>
    <name evidence="2" type="ORF">CRI88_01645</name>
</gene>
<dbReference type="AlphaFoldDB" id="A0A2I0V416"/>
<reference evidence="2 3" key="1">
    <citation type="submission" date="2017-10" db="EMBL/GenBank/DDBJ databases">
        <title>Draft genome of Lysinibacillus fusiformis strain Juneja, a laboratory-derived pathogen of Drosophila melanogaster.</title>
        <authorList>
            <person name="Smith B.R."/>
            <person name="Unckless R.L."/>
        </authorList>
    </citation>
    <scope>NUCLEOTIDE SEQUENCE [LARGE SCALE GENOMIC DNA]</scope>
    <source>
        <strain evidence="2 3">Juneja</strain>
    </source>
</reference>
<evidence type="ECO:0000313" key="3">
    <source>
        <dbReference type="Proteomes" id="UP000234956"/>
    </source>
</evidence>
<protein>
    <submittedName>
        <fullName evidence="2">ABC transporter permease</fullName>
    </submittedName>
</protein>
<keyword evidence="1" id="KW-1133">Transmembrane helix</keyword>
<feature type="transmembrane region" description="Helical" evidence="1">
    <location>
        <begin position="12"/>
        <end position="32"/>
    </location>
</feature>
<keyword evidence="1" id="KW-0812">Transmembrane</keyword>
<feature type="transmembrane region" description="Helical" evidence="1">
    <location>
        <begin position="44"/>
        <end position="63"/>
    </location>
</feature>
<dbReference type="RefSeq" id="WP_036127682.1">
    <property type="nucleotide sequence ID" value="NZ_JAZBNI010000003.1"/>
</dbReference>